<accession>S9S6H7</accession>
<dbReference type="Gene3D" id="3.90.1150.10">
    <property type="entry name" value="Aspartate Aminotransferase, domain 1"/>
    <property type="match status" value="1"/>
</dbReference>
<dbReference type="AlphaFoldDB" id="S9S6H7"/>
<proteinExistence type="predicted"/>
<evidence type="ECO:0000256" key="1">
    <source>
        <dbReference type="SAM" id="MobiDB-lite"/>
    </source>
</evidence>
<dbReference type="eggNOG" id="COG0161">
    <property type="taxonomic scope" value="Bacteria"/>
</dbReference>
<name>S9S6H7_9RHOB</name>
<evidence type="ECO:0000313" key="2">
    <source>
        <dbReference type="EMBL" id="EPX81814.1"/>
    </source>
</evidence>
<sequence length="60" mass="6235">MRHPTGHLGAMQQNPPRAISSAKGSTITDMSGHTVVDGVGGLWCVNVGYSCDPIKQAIAD</sequence>
<comment type="caution">
    <text evidence="2">The sequence shown here is derived from an EMBL/GenBank/DDBJ whole genome shotgun (WGS) entry which is preliminary data.</text>
</comment>
<dbReference type="EMBL" id="AONI01000005">
    <property type="protein sequence ID" value="EPX81814.1"/>
    <property type="molecule type" value="Genomic_DNA"/>
</dbReference>
<dbReference type="STRING" id="1123360.thalar_00372"/>
<evidence type="ECO:0000313" key="3">
    <source>
        <dbReference type="Proteomes" id="UP000015351"/>
    </source>
</evidence>
<dbReference type="HOGENOM" id="CLU_2936102_0_0_5"/>
<reference evidence="3" key="1">
    <citation type="journal article" date="2013" name="Stand. Genomic Sci.">
        <title>Genome sequence of the Litoreibacter arenae type strain (DSM 19593(T)), a member of the Roseobacter clade isolated from sea sand.</title>
        <authorList>
            <person name="Riedel T."/>
            <person name="Fiebig A."/>
            <person name="Petersen J."/>
            <person name="Gronow S."/>
            <person name="Kyrpides N.C."/>
            <person name="Goker M."/>
            <person name="Klenk H.P."/>
        </authorList>
    </citation>
    <scope>NUCLEOTIDE SEQUENCE [LARGE SCALE GENOMIC DNA]</scope>
    <source>
        <strain evidence="3">DSM 19593</strain>
    </source>
</reference>
<feature type="region of interest" description="Disordered" evidence="1">
    <location>
        <begin position="1"/>
        <end position="25"/>
    </location>
</feature>
<keyword evidence="3" id="KW-1185">Reference proteome</keyword>
<gene>
    <name evidence="2" type="ORF">thalar_00372</name>
</gene>
<dbReference type="InterPro" id="IPR015422">
    <property type="entry name" value="PyrdxlP-dep_Trfase_small"/>
</dbReference>
<dbReference type="Proteomes" id="UP000015351">
    <property type="component" value="Unassembled WGS sequence"/>
</dbReference>
<organism evidence="2 3">
    <name type="scientific">Litoreibacter arenae DSM 19593</name>
    <dbReference type="NCBI Taxonomy" id="1123360"/>
    <lineage>
        <taxon>Bacteria</taxon>
        <taxon>Pseudomonadati</taxon>
        <taxon>Pseudomonadota</taxon>
        <taxon>Alphaproteobacteria</taxon>
        <taxon>Rhodobacterales</taxon>
        <taxon>Roseobacteraceae</taxon>
        <taxon>Litoreibacter</taxon>
    </lineage>
</organism>
<dbReference type="SUPFAM" id="SSF53383">
    <property type="entry name" value="PLP-dependent transferases"/>
    <property type="match status" value="1"/>
</dbReference>
<protein>
    <recommendedName>
        <fullName evidence="4">Aminotransferase class III-fold pyridoxal phosphate-dependent enzyme</fullName>
    </recommendedName>
</protein>
<dbReference type="InterPro" id="IPR015424">
    <property type="entry name" value="PyrdxlP-dep_Trfase"/>
</dbReference>
<evidence type="ECO:0008006" key="4">
    <source>
        <dbReference type="Google" id="ProtNLM"/>
    </source>
</evidence>